<reference evidence="2" key="1">
    <citation type="journal article" date="2023" name="Science">
        <title>Genome structures resolve the early diversification of teleost fishes.</title>
        <authorList>
            <person name="Parey E."/>
            <person name="Louis A."/>
            <person name="Montfort J."/>
            <person name="Bouchez O."/>
            <person name="Roques C."/>
            <person name="Iampietro C."/>
            <person name="Lluch J."/>
            <person name="Castinel A."/>
            <person name="Donnadieu C."/>
            <person name="Desvignes T."/>
            <person name="Floi Bucao C."/>
            <person name="Jouanno E."/>
            <person name="Wen M."/>
            <person name="Mejri S."/>
            <person name="Dirks R."/>
            <person name="Jansen H."/>
            <person name="Henkel C."/>
            <person name="Chen W.J."/>
            <person name="Zahm M."/>
            <person name="Cabau C."/>
            <person name="Klopp C."/>
            <person name="Thompson A.W."/>
            <person name="Robinson-Rechavi M."/>
            <person name="Braasch I."/>
            <person name="Lecointre G."/>
            <person name="Bobe J."/>
            <person name="Postlethwait J.H."/>
            <person name="Berthelot C."/>
            <person name="Roest Crollius H."/>
            <person name="Guiguen Y."/>
        </authorList>
    </citation>
    <scope>NUCLEOTIDE SEQUENCE</scope>
    <source>
        <strain evidence="2">WJC10195</strain>
    </source>
</reference>
<accession>A0A9Q1F337</accession>
<sequence>MHGDRSRSSSEAFLMRPDGEARRPLRSVSSPFISAPGVLADRREDRVVSRPRGPSLITPAAAKNSPPGCGRRRREGGAETGAKS</sequence>
<evidence type="ECO:0000313" key="3">
    <source>
        <dbReference type="Proteomes" id="UP001152622"/>
    </source>
</evidence>
<dbReference type="EMBL" id="JAINUF010000009">
    <property type="protein sequence ID" value="KAJ8350109.1"/>
    <property type="molecule type" value="Genomic_DNA"/>
</dbReference>
<feature type="region of interest" description="Disordered" evidence="1">
    <location>
        <begin position="43"/>
        <end position="84"/>
    </location>
</feature>
<name>A0A9Q1F337_SYNKA</name>
<protein>
    <submittedName>
        <fullName evidence="2">Uncharacterized protein</fullName>
    </submittedName>
</protein>
<gene>
    <name evidence="2" type="ORF">SKAU_G00252390</name>
</gene>
<proteinExistence type="predicted"/>
<feature type="region of interest" description="Disordered" evidence="1">
    <location>
        <begin position="1"/>
        <end position="28"/>
    </location>
</feature>
<dbReference type="AlphaFoldDB" id="A0A9Q1F337"/>
<evidence type="ECO:0000313" key="2">
    <source>
        <dbReference type="EMBL" id="KAJ8350109.1"/>
    </source>
</evidence>
<dbReference type="Proteomes" id="UP001152622">
    <property type="component" value="Chromosome 9"/>
</dbReference>
<organism evidence="2 3">
    <name type="scientific">Synaphobranchus kaupii</name>
    <name type="common">Kaup's arrowtooth eel</name>
    <dbReference type="NCBI Taxonomy" id="118154"/>
    <lineage>
        <taxon>Eukaryota</taxon>
        <taxon>Metazoa</taxon>
        <taxon>Chordata</taxon>
        <taxon>Craniata</taxon>
        <taxon>Vertebrata</taxon>
        <taxon>Euteleostomi</taxon>
        <taxon>Actinopterygii</taxon>
        <taxon>Neopterygii</taxon>
        <taxon>Teleostei</taxon>
        <taxon>Anguilliformes</taxon>
        <taxon>Synaphobranchidae</taxon>
        <taxon>Synaphobranchus</taxon>
    </lineage>
</organism>
<comment type="caution">
    <text evidence="2">The sequence shown here is derived from an EMBL/GenBank/DDBJ whole genome shotgun (WGS) entry which is preliminary data.</text>
</comment>
<evidence type="ECO:0000256" key="1">
    <source>
        <dbReference type="SAM" id="MobiDB-lite"/>
    </source>
</evidence>
<keyword evidence="3" id="KW-1185">Reference proteome</keyword>